<protein>
    <submittedName>
        <fullName evidence="1">Heme exporter protein CcmD</fullName>
    </submittedName>
</protein>
<dbReference type="EMBL" id="CP113520">
    <property type="protein sequence ID" value="WAJ29610.1"/>
    <property type="molecule type" value="Genomic_DNA"/>
</dbReference>
<organism evidence="1 2">
    <name type="scientific">Antarcticirhabdus aurantiaca</name>
    <dbReference type="NCBI Taxonomy" id="2606717"/>
    <lineage>
        <taxon>Bacteria</taxon>
        <taxon>Pseudomonadati</taxon>
        <taxon>Pseudomonadota</taxon>
        <taxon>Alphaproteobacteria</taxon>
        <taxon>Hyphomicrobiales</taxon>
        <taxon>Aurantimonadaceae</taxon>
        <taxon>Antarcticirhabdus</taxon>
    </lineage>
</organism>
<name>A0ACD4NRT1_9HYPH</name>
<accession>A0ACD4NRT1</accession>
<proteinExistence type="predicted"/>
<sequence length="61" mass="6517">MHSDYFAFVAAAYGATAIVLLALFAWIRLDARAQRRALAALEARGLRRRSSGAPPAGEGQS</sequence>
<reference evidence="1" key="1">
    <citation type="submission" date="2022-11" db="EMBL/GenBank/DDBJ databases">
        <title>beta-Carotene-producing bacterium, Jeongeuplla avenae sp. nov., alleviates the salt stress of Arabidopsis seedlings.</title>
        <authorList>
            <person name="Jiang L."/>
            <person name="Lee J."/>
        </authorList>
    </citation>
    <scope>NUCLEOTIDE SEQUENCE</scope>
    <source>
        <strain evidence="1">DY_R2A_6</strain>
    </source>
</reference>
<evidence type="ECO:0000313" key="2">
    <source>
        <dbReference type="Proteomes" id="UP001163223"/>
    </source>
</evidence>
<dbReference type="Proteomes" id="UP001163223">
    <property type="component" value="Chromosome"/>
</dbReference>
<keyword evidence="2" id="KW-1185">Reference proteome</keyword>
<evidence type="ECO:0000313" key="1">
    <source>
        <dbReference type="EMBL" id="WAJ29610.1"/>
    </source>
</evidence>
<gene>
    <name evidence="1" type="primary">ccmD</name>
    <name evidence="1" type="ORF">OXU80_05080</name>
</gene>